<feature type="compositionally biased region" description="Polar residues" evidence="1">
    <location>
        <begin position="938"/>
        <end position="950"/>
    </location>
</feature>
<dbReference type="PANTHER" id="PTHR21228">
    <property type="entry name" value="FAST LEU-RICH DOMAIN-CONTAINING"/>
    <property type="match status" value="1"/>
</dbReference>
<comment type="caution">
    <text evidence="2">The sequence shown here is derived from an EMBL/GenBank/DDBJ whole genome shotgun (WGS) entry which is preliminary data.</text>
</comment>
<dbReference type="PANTHER" id="PTHR21228:SF40">
    <property type="entry name" value="LD45607P"/>
    <property type="match status" value="1"/>
</dbReference>
<feature type="region of interest" description="Disordered" evidence="1">
    <location>
        <begin position="1093"/>
        <end position="1130"/>
    </location>
</feature>
<organism evidence="2 3">
    <name type="scientific">Volvox africanus</name>
    <dbReference type="NCBI Taxonomy" id="51714"/>
    <lineage>
        <taxon>Eukaryota</taxon>
        <taxon>Viridiplantae</taxon>
        <taxon>Chlorophyta</taxon>
        <taxon>core chlorophytes</taxon>
        <taxon>Chlorophyceae</taxon>
        <taxon>CS clade</taxon>
        <taxon>Chlamydomonadales</taxon>
        <taxon>Volvocaceae</taxon>
        <taxon>Volvox</taxon>
    </lineage>
</organism>
<feature type="compositionally biased region" description="Basic and acidic residues" evidence="1">
    <location>
        <begin position="1100"/>
        <end position="1112"/>
    </location>
</feature>
<evidence type="ECO:0000313" key="3">
    <source>
        <dbReference type="Proteomes" id="UP001165090"/>
    </source>
</evidence>
<evidence type="ECO:0000313" key="2">
    <source>
        <dbReference type="EMBL" id="GLI61780.1"/>
    </source>
</evidence>
<sequence>MHRQLYYFVHKPSNIHHYCLILNRRQHQNPAICASSGSGLQVASKRAAKSALLSTRLSRCTDLAAIHALLLQLSGRTHDALPGVVRTQLATDTRPADAVAAFRHLAARWRSSAQGPIEAALLSDALQPAYALLNVHLALLQPHEVAAIINSLAGLRSANPEVLRRLADSLARRPAPGAAAAMPQQPLLGHVLQQSLADTLAPVSTSLPSHLAPSHVPPPHFPSSPALAAAAATSGPEEPLLTIASAAAAASPSAVAFASAASGLARLTSPELAAVVSALAAFNLRPGDAWLGLCMSCLQLGLPSLSGPQLAQLLWALVQLGVRPTSPWLALYEEALSRCLERHLEKLDEAMEEPAPAREMARLTETQGARQLRKSRFRAPDHHRQQQKGQTTASAGRTGSSGELSCEDLVRVVSASAEVAFQPGERCRTLLLAALGSRLREMQPHQVAGLAWGVTRLGWQVDGRWRDTFLQVTWSLFPQLRAADLTAVLDFVAGARLSPGRAWLRRCLETSLAHLPQVSPRDLPGLLGDLTQLDERLFSPRVTAMTYTATTAAAPAVNGDSNATGGGAAVALDNSFPGPAAVVTALGTRTSEVTGALATTAAAAATRPGPGYLGQPPPPPQQQQQGAMKGSKGKAKRVKGANGGCSGDGGDEGEDGAERGLEALAAAWLRRYLQLCTEKLSRFTAGGVAQMMVAVARSGGLADDRWLEATCATLASKSDVLGATDMADAVIALAALRRRRLEVHAVRPSARKRAPAAAAVDAVGCGGVVTSASTSTSPAAPLAAAAVKDRIERDQGVLLEALLSGCATKLSLLPDDRLVGLVAALAKLDVRPNSTWLGTLLDITLARMRMKDESAAPSAPQSLTSTSPPPAPSPSLLSPPAPAPAPPNPQERSLREPATPEPVTTSSSPSPSAAGAAESDQKSTPSAPLALPSGLPSVRTTGLGSASSRGFSPRLLSELLVSVAKLGVSPPRRWSQAFLEAAGRQLEGFDATSLSGLLWGLVVLDIRPSKEWTTRLMEHVHKCLSGEESRSGAPGGAAWRGGYDVALSWAVGHGPNLMFLGEEWTGGRLAKPAAEERDKMPTVMGLGMAEVQEGEAAGSAEKDEAKGKEEGIRPGADSVSGEGEVEKGPGGWARRVKRYGYLHRRYSTSSNRRALSMTV</sequence>
<feature type="region of interest" description="Disordered" evidence="1">
    <location>
        <begin position="852"/>
        <end position="950"/>
    </location>
</feature>
<reference evidence="2 3" key="1">
    <citation type="journal article" date="2023" name="IScience">
        <title>Expanded male sex-determining region conserved during the evolution of homothallism in the green alga Volvox.</title>
        <authorList>
            <person name="Yamamoto K."/>
            <person name="Matsuzaki R."/>
            <person name="Mahakham W."/>
            <person name="Heman W."/>
            <person name="Sekimoto H."/>
            <person name="Kawachi M."/>
            <person name="Minakuchi Y."/>
            <person name="Toyoda A."/>
            <person name="Nozaki H."/>
        </authorList>
    </citation>
    <scope>NUCLEOTIDE SEQUENCE [LARGE SCALE GENOMIC DNA]</scope>
    <source>
        <strain evidence="2 3">NIES-4468</strain>
    </source>
</reference>
<feature type="region of interest" description="Disordered" evidence="1">
    <location>
        <begin position="207"/>
        <end position="229"/>
    </location>
</feature>
<feature type="region of interest" description="Disordered" evidence="1">
    <location>
        <begin position="376"/>
        <end position="401"/>
    </location>
</feature>
<keyword evidence="3" id="KW-1185">Reference proteome</keyword>
<accession>A0ABQ5RVX1</accession>
<dbReference type="Proteomes" id="UP001165090">
    <property type="component" value="Unassembled WGS sequence"/>
</dbReference>
<feature type="region of interest" description="Disordered" evidence="1">
    <location>
        <begin position="606"/>
        <end position="655"/>
    </location>
</feature>
<dbReference type="InterPro" id="IPR050870">
    <property type="entry name" value="FAST_kinase"/>
</dbReference>
<evidence type="ECO:0000256" key="1">
    <source>
        <dbReference type="SAM" id="MobiDB-lite"/>
    </source>
</evidence>
<feature type="compositionally biased region" description="Low complexity" evidence="1">
    <location>
        <begin position="855"/>
        <end position="866"/>
    </location>
</feature>
<feature type="compositionally biased region" description="Low complexity" evidence="1">
    <location>
        <begin position="901"/>
        <end position="937"/>
    </location>
</feature>
<protein>
    <submittedName>
        <fullName evidence="2">Uncharacterized protein</fullName>
    </submittedName>
</protein>
<feature type="compositionally biased region" description="Pro residues" evidence="1">
    <location>
        <begin position="867"/>
        <end position="889"/>
    </location>
</feature>
<name>A0ABQ5RVX1_9CHLO</name>
<gene>
    <name evidence="2" type="ORF">VaNZ11_004278</name>
</gene>
<dbReference type="EMBL" id="BSDZ01000011">
    <property type="protein sequence ID" value="GLI61780.1"/>
    <property type="molecule type" value="Genomic_DNA"/>
</dbReference>
<proteinExistence type="predicted"/>
<feature type="compositionally biased region" description="Polar residues" evidence="1">
    <location>
        <begin position="387"/>
        <end position="401"/>
    </location>
</feature>